<name>A0A8H7ZPW1_9FUNG</name>
<organism evidence="4 5">
    <name type="scientific">Olpidium bornovanus</name>
    <dbReference type="NCBI Taxonomy" id="278681"/>
    <lineage>
        <taxon>Eukaryota</taxon>
        <taxon>Fungi</taxon>
        <taxon>Fungi incertae sedis</taxon>
        <taxon>Olpidiomycota</taxon>
        <taxon>Olpidiomycotina</taxon>
        <taxon>Olpidiomycetes</taxon>
        <taxon>Olpidiales</taxon>
        <taxon>Olpidiaceae</taxon>
        <taxon>Olpidium</taxon>
    </lineage>
</organism>
<feature type="region of interest" description="Disordered" evidence="2">
    <location>
        <begin position="128"/>
        <end position="196"/>
    </location>
</feature>
<feature type="non-terminal residue" evidence="4">
    <location>
        <position position="1"/>
    </location>
</feature>
<feature type="compositionally biased region" description="Basic and acidic residues" evidence="2">
    <location>
        <begin position="166"/>
        <end position="175"/>
    </location>
</feature>
<accession>A0A8H7ZPW1</accession>
<evidence type="ECO:0000256" key="2">
    <source>
        <dbReference type="SAM" id="MobiDB-lite"/>
    </source>
</evidence>
<sequence length="196" mass="21654">YHDVPTCHFRSALSPTVALSLDLSRPEAPGASTTTAAPTSSTAATMAKTFFRGSADTLPDWAKEQRIQKQAAYREMQEALKQQIAEKERARMEVKAREQEEEAREMERMQLERQALDAHFRAEIEQEQRQAFAGHGPVCERSGRLKRTSPRVIQGDVGLTAPGGNREQKEARKSVFESAEFVGSSGRPATGTPGKP</sequence>
<protein>
    <recommendedName>
        <fullName evidence="3">CCDC66 domain-containing protein</fullName>
    </recommendedName>
</protein>
<evidence type="ECO:0000313" key="5">
    <source>
        <dbReference type="Proteomes" id="UP000673691"/>
    </source>
</evidence>
<evidence type="ECO:0000313" key="4">
    <source>
        <dbReference type="EMBL" id="KAG5456948.1"/>
    </source>
</evidence>
<dbReference type="Proteomes" id="UP000673691">
    <property type="component" value="Unassembled WGS sequence"/>
</dbReference>
<dbReference type="Pfam" id="PF15236">
    <property type="entry name" value="CCDC66"/>
    <property type="match status" value="1"/>
</dbReference>
<keyword evidence="5" id="KW-1185">Reference proteome</keyword>
<gene>
    <name evidence="4" type="ORF">BJ554DRAFT_3165</name>
</gene>
<evidence type="ECO:0000256" key="1">
    <source>
        <dbReference type="SAM" id="Coils"/>
    </source>
</evidence>
<dbReference type="InterPro" id="IPR040467">
    <property type="entry name" value="CCDC66_dom"/>
</dbReference>
<comment type="caution">
    <text evidence="4">The sequence shown here is derived from an EMBL/GenBank/DDBJ whole genome shotgun (WGS) entry which is preliminary data.</text>
</comment>
<evidence type="ECO:0000259" key="3">
    <source>
        <dbReference type="Pfam" id="PF15236"/>
    </source>
</evidence>
<dbReference type="AlphaFoldDB" id="A0A8H7ZPW1"/>
<feature type="domain" description="CCDC66" evidence="3">
    <location>
        <begin position="39"/>
        <end position="129"/>
    </location>
</feature>
<dbReference type="EMBL" id="JAEFCI010010898">
    <property type="protein sequence ID" value="KAG5456948.1"/>
    <property type="molecule type" value="Genomic_DNA"/>
</dbReference>
<proteinExistence type="predicted"/>
<reference evidence="4 5" key="1">
    <citation type="journal article" name="Sci. Rep.">
        <title>Genome-scale phylogenetic analyses confirm Olpidium as the closest living zoosporic fungus to the non-flagellated, terrestrial fungi.</title>
        <authorList>
            <person name="Chang Y."/>
            <person name="Rochon D."/>
            <person name="Sekimoto S."/>
            <person name="Wang Y."/>
            <person name="Chovatia M."/>
            <person name="Sandor L."/>
            <person name="Salamov A."/>
            <person name="Grigoriev I.V."/>
            <person name="Stajich J.E."/>
            <person name="Spatafora J.W."/>
        </authorList>
    </citation>
    <scope>NUCLEOTIDE SEQUENCE [LARGE SCALE GENOMIC DNA]</scope>
    <source>
        <strain evidence="4">S191</strain>
    </source>
</reference>
<keyword evidence="1" id="KW-0175">Coiled coil</keyword>
<feature type="coiled-coil region" evidence="1">
    <location>
        <begin position="62"/>
        <end position="119"/>
    </location>
</feature>